<evidence type="ECO:0000313" key="3">
    <source>
        <dbReference type="Proteomes" id="UP000635606"/>
    </source>
</evidence>
<gene>
    <name evidence="2" type="ORF">Voc01_100660</name>
</gene>
<evidence type="ECO:0000256" key="1">
    <source>
        <dbReference type="SAM" id="Phobius"/>
    </source>
</evidence>
<keyword evidence="1" id="KW-0472">Membrane</keyword>
<name>A0A8J4A3F7_9ACTN</name>
<dbReference type="RefSeq" id="WP_203934920.1">
    <property type="nucleotide sequence ID" value="NZ_BOPH01000149.1"/>
</dbReference>
<dbReference type="Proteomes" id="UP000635606">
    <property type="component" value="Unassembled WGS sequence"/>
</dbReference>
<dbReference type="EMBL" id="BOPH01000149">
    <property type="protein sequence ID" value="GIJ75149.1"/>
    <property type="molecule type" value="Genomic_DNA"/>
</dbReference>
<keyword evidence="1" id="KW-0812">Transmembrane</keyword>
<accession>A0A8J4A3F7</accession>
<proteinExistence type="predicted"/>
<feature type="transmembrane region" description="Helical" evidence="1">
    <location>
        <begin position="37"/>
        <end position="56"/>
    </location>
</feature>
<evidence type="ECO:0000313" key="2">
    <source>
        <dbReference type="EMBL" id="GIJ75149.1"/>
    </source>
</evidence>
<dbReference type="AlphaFoldDB" id="A0A8J4A3F7"/>
<reference evidence="2" key="1">
    <citation type="submission" date="2021-01" db="EMBL/GenBank/DDBJ databases">
        <title>Whole genome shotgun sequence of Virgisporangium ochraceum NBRC 16418.</title>
        <authorList>
            <person name="Komaki H."/>
            <person name="Tamura T."/>
        </authorList>
    </citation>
    <scope>NUCLEOTIDE SEQUENCE</scope>
    <source>
        <strain evidence="2">NBRC 16418</strain>
    </source>
</reference>
<sequence length="57" mass="6123">MTVRSPVARPVATPVEAPSLRRRIGAAAHRRAGRLEWIVFALAVLVVPLIILLLGGD</sequence>
<organism evidence="2 3">
    <name type="scientific">Virgisporangium ochraceum</name>
    <dbReference type="NCBI Taxonomy" id="65505"/>
    <lineage>
        <taxon>Bacteria</taxon>
        <taxon>Bacillati</taxon>
        <taxon>Actinomycetota</taxon>
        <taxon>Actinomycetes</taxon>
        <taxon>Micromonosporales</taxon>
        <taxon>Micromonosporaceae</taxon>
        <taxon>Virgisporangium</taxon>
    </lineage>
</organism>
<keyword evidence="3" id="KW-1185">Reference proteome</keyword>
<protein>
    <submittedName>
        <fullName evidence="2">Uncharacterized protein</fullName>
    </submittedName>
</protein>
<comment type="caution">
    <text evidence="2">The sequence shown here is derived from an EMBL/GenBank/DDBJ whole genome shotgun (WGS) entry which is preliminary data.</text>
</comment>
<keyword evidence="1" id="KW-1133">Transmembrane helix</keyword>